<dbReference type="HOGENOM" id="CLU_3093376_0_0_1"/>
<name>E9GAK8_DAPPU</name>
<organism evidence="2 3">
    <name type="scientific">Daphnia pulex</name>
    <name type="common">Water flea</name>
    <dbReference type="NCBI Taxonomy" id="6669"/>
    <lineage>
        <taxon>Eukaryota</taxon>
        <taxon>Metazoa</taxon>
        <taxon>Ecdysozoa</taxon>
        <taxon>Arthropoda</taxon>
        <taxon>Crustacea</taxon>
        <taxon>Branchiopoda</taxon>
        <taxon>Diplostraca</taxon>
        <taxon>Cladocera</taxon>
        <taxon>Anomopoda</taxon>
        <taxon>Daphniidae</taxon>
        <taxon>Daphnia</taxon>
    </lineage>
</organism>
<proteinExistence type="predicted"/>
<dbReference type="Proteomes" id="UP000000305">
    <property type="component" value="Unassembled WGS sequence"/>
</dbReference>
<gene>
    <name evidence="1" type="ORF">DAPPUDRAFT_36011</name>
    <name evidence="2" type="ORF">DAPPUDRAFT_36021</name>
</gene>
<reference evidence="2 3" key="1">
    <citation type="journal article" date="2011" name="Science">
        <title>The ecoresponsive genome of Daphnia pulex.</title>
        <authorList>
            <person name="Colbourne J.K."/>
            <person name="Pfrender M.E."/>
            <person name="Gilbert D."/>
            <person name="Thomas W.K."/>
            <person name="Tucker A."/>
            <person name="Oakley T.H."/>
            <person name="Tokishita S."/>
            <person name="Aerts A."/>
            <person name="Arnold G.J."/>
            <person name="Basu M.K."/>
            <person name="Bauer D.J."/>
            <person name="Caceres C.E."/>
            <person name="Carmel L."/>
            <person name="Casola C."/>
            <person name="Choi J.H."/>
            <person name="Detter J.C."/>
            <person name="Dong Q."/>
            <person name="Dusheyko S."/>
            <person name="Eads B.D."/>
            <person name="Frohlich T."/>
            <person name="Geiler-Samerotte K.A."/>
            <person name="Gerlach D."/>
            <person name="Hatcher P."/>
            <person name="Jogdeo S."/>
            <person name="Krijgsveld J."/>
            <person name="Kriventseva E.V."/>
            <person name="Kultz D."/>
            <person name="Laforsch C."/>
            <person name="Lindquist E."/>
            <person name="Lopez J."/>
            <person name="Manak J.R."/>
            <person name="Muller J."/>
            <person name="Pangilinan J."/>
            <person name="Patwardhan R.P."/>
            <person name="Pitluck S."/>
            <person name="Pritham E.J."/>
            <person name="Rechtsteiner A."/>
            <person name="Rho M."/>
            <person name="Rogozin I.B."/>
            <person name="Sakarya O."/>
            <person name="Salamov A."/>
            <person name="Schaack S."/>
            <person name="Shapiro H."/>
            <person name="Shiga Y."/>
            <person name="Skalitzky C."/>
            <person name="Smith Z."/>
            <person name="Souvorov A."/>
            <person name="Sung W."/>
            <person name="Tang Z."/>
            <person name="Tsuchiya D."/>
            <person name="Tu H."/>
            <person name="Vos H."/>
            <person name="Wang M."/>
            <person name="Wolf Y.I."/>
            <person name="Yamagata H."/>
            <person name="Yamada T."/>
            <person name="Ye Y."/>
            <person name="Shaw J.R."/>
            <person name="Andrews J."/>
            <person name="Crease T.J."/>
            <person name="Tang H."/>
            <person name="Lucas S.M."/>
            <person name="Robertson H.M."/>
            <person name="Bork P."/>
            <person name="Koonin E.V."/>
            <person name="Zdobnov E.M."/>
            <person name="Grigoriev I.V."/>
            <person name="Lynch M."/>
            <person name="Boore J.L."/>
        </authorList>
    </citation>
    <scope>NUCLEOTIDE SEQUENCE [LARGE SCALE GENOMIC DNA]</scope>
</reference>
<evidence type="ECO:0000313" key="3">
    <source>
        <dbReference type="Proteomes" id="UP000000305"/>
    </source>
</evidence>
<keyword evidence="3" id="KW-1185">Reference proteome</keyword>
<evidence type="ECO:0000313" key="2">
    <source>
        <dbReference type="EMBL" id="EFX83262.1"/>
    </source>
</evidence>
<dbReference type="InterPro" id="IPR015925">
    <property type="entry name" value="Ryanodine_IP3_receptor"/>
</dbReference>
<dbReference type="eggNOG" id="KOG3533">
    <property type="taxonomic scope" value="Eukaryota"/>
</dbReference>
<dbReference type="AlphaFoldDB" id="E9GAK8"/>
<evidence type="ECO:0000313" key="1">
    <source>
        <dbReference type="EMBL" id="EFX62730.1"/>
    </source>
</evidence>
<dbReference type="OrthoDB" id="76898at2759"/>
<dbReference type="PANTHER" id="PTHR13715:SF102">
    <property type="entry name" value="INOSITOL 1,4,5-TRISPHOSPHATE RECEPTOR"/>
    <property type="match status" value="1"/>
</dbReference>
<accession>E9GAK8</accession>
<feature type="non-terminal residue" evidence="2">
    <location>
        <position position="52"/>
    </location>
</feature>
<dbReference type="KEGG" id="dpx:DAPPUDRAFT_36021"/>
<dbReference type="PANTHER" id="PTHR13715">
    <property type="entry name" value="RYANODINE RECEPTOR AND IP3 RECEPTOR"/>
    <property type="match status" value="1"/>
</dbReference>
<protein>
    <submittedName>
        <fullName evidence="2">Uncharacterized protein</fullName>
    </submittedName>
</protein>
<sequence>RSMADETLPFELRASFCRLLLHMHFDRDPQEPVTSVEYAQLWSEILKQVSID</sequence>
<dbReference type="KEGG" id="dpx:DAPPUDRAFT_36011"/>
<dbReference type="EMBL" id="GL733417">
    <property type="protein sequence ID" value="EFX62730.1"/>
    <property type="molecule type" value="Genomic_DNA"/>
</dbReference>
<feature type="non-terminal residue" evidence="2">
    <location>
        <position position="1"/>
    </location>
</feature>
<dbReference type="EMBL" id="GL732537">
    <property type="protein sequence ID" value="EFX83262.1"/>
    <property type="molecule type" value="Genomic_DNA"/>
</dbReference>
<dbReference type="GO" id="GO:0006816">
    <property type="term" value="P:calcium ion transport"/>
    <property type="evidence" value="ECO:0007669"/>
    <property type="project" value="InterPro"/>
</dbReference>